<evidence type="ECO:0000313" key="4">
    <source>
        <dbReference type="Proteomes" id="UP000631114"/>
    </source>
</evidence>
<sequence>MSGRVNDLKTWSSAIIALKTTCLDDLLEKPGLQKTMQDEFMNATQITFSAIAIVDEISQILSKVNSTEFPRLISSFMEMHGPSEIVVIASDNKKINNTQTWRTATFFVEDGFIASSMGFENIDGPEGEQAVAF</sequence>
<evidence type="ECO:0000259" key="2">
    <source>
        <dbReference type="Pfam" id="PF01095"/>
    </source>
</evidence>
<dbReference type="Proteomes" id="UP000631114">
    <property type="component" value="Unassembled WGS sequence"/>
</dbReference>
<keyword evidence="4" id="KW-1185">Reference proteome</keyword>
<evidence type="ECO:0000313" key="3">
    <source>
        <dbReference type="EMBL" id="KAF9615589.1"/>
    </source>
</evidence>
<dbReference type="EMBL" id="JADFTS010000003">
    <property type="protein sequence ID" value="KAF9615589.1"/>
    <property type="molecule type" value="Genomic_DNA"/>
</dbReference>
<dbReference type="AlphaFoldDB" id="A0A835IES1"/>
<name>A0A835IES1_9MAGN</name>
<proteinExistence type="predicted"/>
<dbReference type="OrthoDB" id="2019149at2759"/>
<dbReference type="Pfam" id="PF01095">
    <property type="entry name" value="Pectinesterase"/>
    <property type="match status" value="1"/>
</dbReference>
<gene>
    <name evidence="3" type="ORF">IFM89_024678</name>
</gene>
<comment type="caution">
    <text evidence="3">The sequence shown here is derived from an EMBL/GenBank/DDBJ whole genome shotgun (WGS) entry which is preliminary data.</text>
</comment>
<dbReference type="GO" id="GO:0042545">
    <property type="term" value="P:cell wall modification"/>
    <property type="evidence" value="ECO:0007669"/>
    <property type="project" value="InterPro"/>
</dbReference>
<accession>A0A835IES1</accession>
<organism evidence="3 4">
    <name type="scientific">Coptis chinensis</name>
    <dbReference type="NCBI Taxonomy" id="261450"/>
    <lineage>
        <taxon>Eukaryota</taxon>
        <taxon>Viridiplantae</taxon>
        <taxon>Streptophyta</taxon>
        <taxon>Embryophyta</taxon>
        <taxon>Tracheophyta</taxon>
        <taxon>Spermatophyta</taxon>
        <taxon>Magnoliopsida</taxon>
        <taxon>Ranunculales</taxon>
        <taxon>Ranunculaceae</taxon>
        <taxon>Coptidoideae</taxon>
        <taxon>Coptis</taxon>
    </lineage>
</organism>
<dbReference type="InterPro" id="IPR000070">
    <property type="entry name" value="Pectinesterase_cat"/>
</dbReference>
<reference evidence="3 4" key="1">
    <citation type="submission" date="2020-10" db="EMBL/GenBank/DDBJ databases">
        <title>The Coptis chinensis genome and diversification of protoberbering-type alkaloids.</title>
        <authorList>
            <person name="Wang B."/>
            <person name="Shu S."/>
            <person name="Song C."/>
            <person name="Liu Y."/>
        </authorList>
    </citation>
    <scope>NUCLEOTIDE SEQUENCE [LARGE SCALE GENOMIC DNA]</scope>
    <source>
        <strain evidence="3">HL-2020</strain>
        <tissue evidence="3">Leaf</tissue>
    </source>
</reference>
<dbReference type="InterPro" id="IPR035513">
    <property type="entry name" value="Invertase/methylesterase_inhib"/>
</dbReference>
<dbReference type="SUPFAM" id="SSF101148">
    <property type="entry name" value="Plant invertase/pectin methylesterase inhibitor"/>
    <property type="match status" value="1"/>
</dbReference>
<feature type="domain" description="Pectinesterase catalytic" evidence="2">
    <location>
        <begin position="81"/>
        <end position="133"/>
    </location>
</feature>
<dbReference type="GO" id="GO:0030599">
    <property type="term" value="F:pectinesterase activity"/>
    <property type="evidence" value="ECO:0007669"/>
    <property type="project" value="InterPro"/>
</dbReference>
<dbReference type="Gene3D" id="1.20.140.40">
    <property type="entry name" value="Invertase/pectin methylesterase inhibitor family protein"/>
    <property type="match status" value="1"/>
</dbReference>
<evidence type="ECO:0000256" key="1">
    <source>
        <dbReference type="ARBA" id="ARBA00022801"/>
    </source>
</evidence>
<dbReference type="PANTHER" id="PTHR31707">
    <property type="entry name" value="PECTINESTERASE"/>
    <property type="match status" value="1"/>
</dbReference>
<keyword evidence="1" id="KW-0378">Hydrolase</keyword>
<protein>
    <recommendedName>
        <fullName evidence="2">Pectinesterase catalytic domain-containing protein</fullName>
    </recommendedName>
</protein>